<dbReference type="InterPro" id="IPR001214">
    <property type="entry name" value="SET_dom"/>
</dbReference>
<comment type="caution">
    <text evidence="2">The sequence shown here is derived from an EMBL/GenBank/DDBJ whole genome shotgun (WGS) entry which is preliminary data.</text>
</comment>
<sequence>MDPLQELLDWATSHGVKLNGIAPERIPGRGIGVLATRDIETDEIVLDVPTNCLRTLSTVPKARLRRLGDNKNISVHGILAADLALDSSGKFAPWDAVVPRSEDLVGLPLTWHPDLQALLPQHAAELLAGQKTKFARDWDAVAGAFPELIKGKGKNGGKEGVGMDRYRHAWLLVNSRTFYYLDAALKKRRSTSRDDHMTLQPVADLFNHADEGGCHVAFGGDGFAFRATAPCRKGEEVKICYGRHGGDFLLAEYGFVMRENCWDEVLLDEVVLKRLDEAQKKRLEDAGFLGRYVLDRDTVCHRTQVALRLLCCKVGEWMRFVNGSDDGEGSQGAVDTLLLELLREYVVIIEDRVDGIRVLEVGERSQVDMLIERWEQIRKLVDTRIASLEGEITT</sequence>
<dbReference type="GO" id="GO:0016279">
    <property type="term" value="F:protein-lysine N-methyltransferase activity"/>
    <property type="evidence" value="ECO:0007669"/>
    <property type="project" value="TreeGrafter"/>
</dbReference>
<gene>
    <name evidence="2" type="ORF">FHL15_010725</name>
</gene>
<dbReference type="InterPro" id="IPR046341">
    <property type="entry name" value="SET_dom_sf"/>
</dbReference>
<accession>A0A553HKD4</accession>
<evidence type="ECO:0000259" key="1">
    <source>
        <dbReference type="PROSITE" id="PS50280"/>
    </source>
</evidence>
<dbReference type="AlphaFoldDB" id="A0A553HKD4"/>
<dbReference type="Pfam" id="PF00856">
    <property type="entry name" value="SET"/>
    <property type="match status" value="1"/>
</dbReference>
<name>A0A553HKD4_9PEZI</name>
<dbReference type="Proteomes" id="UP000319160">
    <property type="component" value="Unassembled WGS sequence"/>
</dbReference>
<evidence type="ECO:0000313" key="2">
    <source>
        <dbReference type="EMBL" id="TRX88412.1"/>
    </source>
</evidence>
<dbReference type="PROSITE" id="PS50280">
    <property type="entry name" value="SET"/>
    <property type="match status" value="1"/>
</dbReference>
<evidence type="ECO:0000313" key="3">
    <source>
        <dbReference type="Proteomes" id="UP000319160"/>
    </source>
</evidence>
<dbReference type="InterPro" id="IPR050600">
    <property type="entry name" value="SETD3_SETD6_MTase"/>
</dbReference>
<dbReference type="PANTHER" id="PTHR13271:SF137">
    <property type="entry name" value="SET DOMAIN-CONTAINING PROTEIN"/>
    <property type="match status" value="1"/>
</dbReference>
<organism evidence="2 3">
    <name type="scientific">Xylaria flabelliformis</name>
    <dbReference type="NCBI Taxonomy" id="2512241"/>
    <lineage>
        <taxon>Eukaryota</taxon>
        <taxon>Fungi</taxon>
        <taxon>Dikarya</taxon>
        <taxon>Ascomycota</taxon>
        <taxon>Pezizomycotina</taxon>
        <taxon>Sordariomycetes</taxon>
        <taxon>Xylariomycetidae</taxon>
        <taxon>Xylariales</taxon>
        <taxon>Xylariaceae</taxon>
        <taxon>Xylaria</taxon>
    </lineage>
</organism>
<keyword evidence="3" id="KW-1185">Reference proteome</keyword>
<protein>
    <recommendedName>
        <fullName evidence="1">SET domain-containing protein</fullName>
    </recommendedName>
</protein>
<dbReference type="Gene3D" id="3.90.1410.10">
    <property type="entry name" value="set domain protein methyltransferase, domain 1"/>
    <property type="match status" value="1"/>
</dbReference>
<dbReference type="OrthoDB" id="441812at2759"/>
<dbReference type="SUPFAM" id="SSF82199">
    <property type="entry name" value="SET domain"/>
    <property type="match status" value="1"/>
</dbReference>
<dbReference type="EMBL" id="VFLP01000089">
    <property type="protein sequence ID" value="TRX88412.1"/>
    <property type="molecule type" value="Genomic_DNA"/>
</dbReference>
<dbReference type="STRING" id="2512241.A0A553HKD4"/>
<reference evidence="3" key="1">
    <citation type="submission" date="2019-06" db="EMBL/GenBank/DDBJ databases">
        <title>Draft genome sequence of the griseofulvin-producing fungus Xylaria cubensis strain G536.</title>
        <authorList>
            <person name="Mead M.E."/>
            <person name="Raja H.A."/>
            <person name="Steenwyk J.L."/>
            <person name="Knowles S.L."/>
            <person name="Oberlies N.H."/>
            <person name="Rokas A."/>
        </authorList>
    </citation>
    <scope>NUCLEOTIDE SEQUENCE [LARGE SCALE GENOMIC DNA]</scope>
    <source>
        <strain evidence="3">G536</strain>
    </source>
</reference>
<dbReference type="PANTHER" id="PTHR13271">
    <property type="entry name" value="UNCHARACTERIZED PUTATIVE METHYLTRANSFERASE"/>
    <property type="match status" value="1"/>
</dbReference>
<feature type="domain" description="SET" evidence="1">
    <location>
        <begin position="19"/>
        <end position="242"/>
    </location>
</feature>
<proteinExistence type="predicted"/>